<evidence type="ECO:0000256" key="9">
    <source>
        <dbReference type="SAM" id="MobiDB-lite"/>
    </source>
</evidence>
<protein>
    <recommendedName>
        <fullName evidence="3">glutaredoxin-dependent peroxiredoxin</fullName>
        <ecNumber evidence="3">1.11.1.25</ecNumber>
    </recommendedName>
    <alternativeName>
        <fullName evidence="7">Glutaredoxin-dependent peroxiredoxin</fullName>
    </alternativeName>
</protein>
<organism evidence="11 12">
    <name type="scientific">Ostreobium quekettii</name>
    <dbReference type="NCBI Taxonomy" id="121088"/>
    <lineage>
        <taxon>Eukaryota</taxon>
        <taxon>Viridiplantae</taxon>
        <taxon>Chlorophyta</taxon>
        <taxon>core chlorophytes</taxon>
        <taxon>Ulvophyceae</taxon>
        <taxon>TCBD clade</taxon>
        <taxon>Bryopsidales</taxon>
        <taxon>Ostreobineae</taxon>
        <taxon>Ostreobiaceae</taxon>
        <taxon>Ostreobium</taxon>
    </lineage>
</organism>
<dbReference type="EC" id="1.11.1.25" evidence="3"/>
<keyword evidence="6" id="KW-0560">Oxidoreductase</keyword>
<comment type="similarity">
    <text evidence="2">Belongs to the peroxiredoxin family. Prx5 subfamily.</text>
</comment>
<evidence type="ECO:0000259" key="10">
    <source>
        <dbReference type="Pfam" id="PF08534"/>
    </source>
</evidence>
<dbReference type="PANTHER" id="PTHR10430">
    <property type="entry name" value="PEROXIREDOXIN"/>
    <property type="match status" value="1"/>
</dbReference>
<evidence type="ECO:0000256" key="1">
    <source>
        <dbReference type="ARBA" id="ARBA00001711"/>
    </source>
</evidence>
<feature type="domain" description="Redoxin" evidence="10">
    <location>
        <begin position="99"/>
        <end position="228"/>
    </location>
</feature>
<dbReference type="InterPro" id="IPR037944">
    <property type="entry name" value="PRX5-like"/>
</dbReference>
<dbReference type="GO" id="GO:0045454">
    <property type="term" value="P:cell redox homeostasis"/>
    <property type="evidence" value="ECO:0007669"/>
    <property type="project" value="TreeGrafter"/>
</dbReference>
<dbReference type="InterPro" id="IPR013740">
    <property type="entry name" value="Redoxin"/>
</dbReference>
<accession>A0A8S1IPS3</accession>
<dbReference type="InterPro" id="IPR036249">
    <property type="entry name" value="Thioredoxin-like_sf"/>
</dbReference>
<dbReference type="OrthoDB" id="1882547at2759"/>
<feature type="region of interest" description="Disordered" evidence="9">
    <location>
        <begin position="1"/>
        <end position="27"/>
    </location>
</feature>
<evidence type="ECO:0000256" key="4">
    <source>
        <dbReference type="ARBA" id="ARBA00022559"/>
    </source>
</evidence>
<dbReference type="GO" id="GO:0005737">
    <property type="term" value="C:cytoplasm"/>
    <property type="evidence" value="ECO:0007669"/>
    <property type="project" value="TreeGrafter"/>
</dbReference>
<dbReference type="EMBL" id="CAJHUC010000587">
    <property type="protein sequence ID" value="CAD7696980.1"/>
    <property type="molecule type" value="Genomic_DNA"/>
</dbReference>
<dbReference type="GO" id="GO:0034599">
    <property type="term" value="P:cellular response to oxidative stress"/>
    <property type="evidence" value="ECO:0007669"/>
    <property type="project" value="InterPro"/>
</dbReference>
<comment type="catalytic activity">
    <reaction evidence="1">
        <text>[glutaredoxin]-dithiol + a hydroperoxide = [glutaredoxin]-disulfide + an alcohol + H2O</text>
        <dbReference type="Rhea" id="RHEA:62624"/>
        <dbReference type="Rhea" id="RHEA-COMP:10729"/>
        <dbReference type="Rhea" id="RHEA-COMP:10730"/>
        <dbReference type="ChEBI" id="CHEBI:15377"/>
        <dbReference type="ChEBI" id="CHEBI:29950"/>
        <dbReference type="ChEBI" id="CHEBI:30879"/>
        <dbReference type="ChEBI" id="CHEBI:35924"/>
        <dbReference type="ChEBI" id="CHEBI:50058"/>
        <dbReference type="EC" id="1.11.1.25"/>
    </reaction>
</comment>
<evidence type="ECO:0000256" key="3">
    <source>
        <dbReference type="ARBA" id="ARBA00013016"/>
    </source>
</evidence>
<dbReference type="Pfam" id="PF08534">
    <property type="entry name" value="Redoxin"/>
    <property type="match status" value="1"/>
</dbReference>
<dbReference type="Proteomes" id="UP000708148">
    <property type="component" value="Unassembled WGS sequence"/>
</dbReference>
<evidence type="ECO:0000256" key="8">
    <source>
        <dbReference type="PIRSR" id="PIRSR637944-1"/>
    </source>
</evidence>
<evidence type="ECO:0000256" key="7">
    <source>
        <dbReference type="ARBA" id="ARBA00031688"/>
    </source>
</evidence>
<keyword evidence="4" id="KW-0575">Peroxidase</keyword>
<feature type="active site" description="Cysteine sulfenic acid (-SOH) intermediate" evidence="8">
    <location>
        <position position="126"/>
    </location>
</feature>
<evidence type="ECO:0000256" key="2">
    <source>
        <dbReference type="ARBA" id="ARBA00010505"/>
    </source>
</evidence>
<evidence type="ECO:0000256" key="6">
    <source>
        <dbReference type="ARBA" id="ARBA00023002"/>
    </source>
</evidence>
<feature type="compositionally biased region" description="Basic and acidic residues" evidence="9">
    <location>
        <begin position="56"/>
        <end position="74"/>
    </location>
</feature>
<evidence type="ECO:0000313" key="11">
    <source>
        <dbReference type="EMBL" id="CAD7696980.1"/>
    </source>
</evidence>
<dbReference type="Gene3D" id="3.40.30.10">
    <property type="entry name" value="Glutaredoxin"/>
    <property type="match status" value="1"/>
</dbReference>
<keyword evidence="12" id="KW-1185">Reference proteome</keyword>
<evidence type="ECO:0000313" key="12">
    <source>
        <dbReference type="Proteomes" id="UP000708148"/>
    </source>
</evidence>
<comment type="caution">
    <text evidence="11">The sequence shown here is derived from an EMBL/GenBank/DDBJ whole genome shotgun (WGS) entry which is preliminary data.</text>
</comment>
<dbReference type="SUPFAM" id="SSF52833">
    <property type="entry name" value="Thioredoxin-like"/>
    <property type="match status" value="1"/>
</dbReference>
<sequence length="240" mass="25579">MAARRLSRPLWRLRSISSSLPNPGRNDQHRVALMATAAGTAGAPKTAQSGSQEKPGGAERSTHDVPRGHHRSDLSDTSCHIGLMRMRDLTLRQDIRLLAGGASTTIGDALKGHKVLLVGLPGGKVCAEKHVPEYLHRASELVPAVFDKIVCIMPEACGDLKPIVAEAAKSEVAVVEDQSGAFARMMGLERTGGGAKSQRFAAIVEDGILLGLRVEKAPGEVKATTVDNMLALWSQITKNR</sequence>
<feature type="region of interest" description="Disordered" evidence="9">
    <location>
        <begin position="39"/>
        <end position="76"/>
    </location>
</feature>
<name>A0A8S1IPS3_9CHLO</name>
<dbReference type="GO" id="GO:0042744">
    <property type="term" value="P:hydrogen peroxide catabolic process"/>
    <property type="evidence" value="ECO:0007669"/>
    <property type="project" value="TreeGrafter"/>
</dbReference>
<feature type="compositionally biased region" description="Low complexity" evidence="9">
    <location>
        <begin position="8"/>
        <end position="20"/>
    </location>
</feature>
<dbReference type="PANTHER" id="PTHR10430:SF16">
    <property type="entry name" value="PEROXIREDOXIN-5, MITOCHONDRIAL"/>
    <property type="match status" value="1"/>
</dbReference>
<dbReference type="GO" id="GO:0008379">
    <property type="term" value="F:thioredoxin peroxidase activity"/>
    <property type="evidence" value="ECO:0007669"/>
    <property type="project" value="InterPro"/>
</dbReference>
<proteinExistence type="inferred from homology"/>
<dbReference type="AlphaFoldDB" id="A0A8S1IPS3"/>
<reference evidence="11" key="1">
    <citation type="submission" date="2020-12" db="EMBL/GenBank/DDBJ databases">
        <authorList>
            <person name="Iha C."/>
        </authorList>
    </citation>
    <scope>NUCLEOTIDE SEQUENCE</scope>
</reference>
<evidence type="ECO:0000256" key="5">
    <source>
        <dbReference type="ARBA" id="ARBA00022862"/>
    </source>
</evidence>
<keyword evidence="5" id="KW-0049">Antioxidant</keyword>
<gene>
    <name evidence="11" type="ORF">OSTQU699_LOCUS2341</name>
</gene>